<dbReference type="Pfam" id="PF02601">
    <property type="entry name" value="Exonuc_VII_L"/>
    <property type="match status" value="1"/>
</dbReference>
<evidence type="ECO:0000256" key="1">
    <source>
        <dbReference type="ARBA" id="ARBA00022490"/>
    </source>
</evidence>
<feature type="domain" description="Exonuclease VII large subunit C-terminal" evidence="5">
    <location>
        <begin position="385"/>
        <end position="582"/>
    </location>
</feature>
<evidence type="ECO:0000256" key="3">
    <source>
        <dbReference type="ARBA" id="ARBA00022801"/>
    </source>
</evidence>
<dbReference type="NCBIfam" id="TIGR00237">
    <property type="entry name" value="xseA"/>
    <property type="match status" value="1"/>
</dbReference>
<dbReference type="SUPFAM" id="SSF48208">
    <property type="entry name" value="Six-hairpin glycosidases"/>
    <property type="match status" value="1"/>
</dbReference>
<evidence type="ECO:0000256" key="2">
    <source>
        <dbReference type="ARBA" id="ARBA00022722"/>
    </source>
</evidence>
<evidence type="ECO:0000259" key="5">
    <source>
        <dbReference type="Pfam" id="PF02601"/>
    </source>
</evidence>
<dbReference type="AlphaFoldDB" id="A0AAE0VM12"/>
<keyword evidence="4" id="KW-0269">Exonuclease</keyword>
<name>A0AAE0VM12_9BIVA</name>
<proteinExistence type="inferred from homology"/>
<dbReference type="Pfam" id="PF13742">
    <property type="entry name" value="tRNA_anti_2"/>
    <property type="match status" value="1"/>
</dbReference>
<evidence type="ECO:0000313" key="8">
    <source>
        <dbReference type="Proteomes" id="UP001195483"/>
    </source>
</evidence>
<comment type="caution">
    <text evidence="7">The sequence shown here is derived from an EMBL/GenBank/DDBJ whole genome shotgun (WGS) entry which is preliminary data.</text>
</comment>
<dbReference type="GO" id="GO:0008855">
    <property type="term" value="F:exodeoxyribonuclease VII activity"/>
    <property type="evidence" value="ECO:0007669"/>
    <property type="project" value="InterPro"/>
</dbReference>
<dbReference type="PANTHER" id="PTHR30008:SF0">
    <property type="entry name" value="EXODEOXYRIBONUCLEASE 7 LARGE SUBUNIT"/>
    <property type="match status" value="1"/>
</dbReference>
<dbReference type="Proteomes" id="UP001195483">
    <property type="component" value="Unassembled WGS sequence"/>
</dbReference>
<protein>
    <submittedName>
        <fullName evidence="7">Uncharacterized protein</fullName>
    </submittedName>
</protein>
<dbReference type="CDD" id="cd04489">
    <property type="entry name" value="ExoVII_LU_OBF"/>
    <property type="match status" value="1"/>
</dbReference>
<dbReference type="GO" id="GO:0006308">
    <property type="term" value="P:DNA catabolic process"/>
    <property type="evidence" value="ECO:0007669"/>
    <property type="project" value="InterPro"/>
</dbReference>
<reference evidence="7" key="2">
    <citation type="journal article" date="2021" name="Genome Biol. Evol.">
        <title>Developing a high-quality reference genome for a parasitic bivalve with doubly uniparental inheritance (Bivalvia: Unionida).</title>
        <authorList>
            <person name="Smith C.H."/>
        </authorList>
    </citation>
    <scope>NUCLEOTIDE SEQUENCE</scope>
    <source>
        <strain evidence="7">CHS0354</strain>
        <tissue evidence="7">Mantle</tissue>
    </source>
</reference>
<gene>
    <name evidence="7" type="ORF">CHS0354_024110</name>
</gene>
<reference evidence="7" key="1">
    <citation type="journal article" date="2021" name="Genome Biol. Evol.">
        <title>A High-Quality Reference Genome for a Parasitic Bivalve with Doubly Uniparental Inheritance (Bivalvia: Unionida).</title>
        <authorList>
            <person name="Smith C.H."/>
        </authorList>
    </citation>
    <scope>NUCLEOTIDE SEQUENCE</scope>
    <source>
        <strain evidence="7">CHS0354</strain>
    </source>
</reference>
<evidence type="ECO:0000256" key="4">
    <source>
        <dbReference type="ARBA" id="ARBA00022839"/>
    </source>
</evidence>
<dbReference type="GO" id="GO:0003676">
    <property type="term" value="F:nucleic acid binding"/>
    <property type="evidence" value="ECO:0007669"/>
    <property type="project" value="InterPro"/>
</dbReference>
<dbReference type="EMBL" id="JAEAOA010001427">
    <property type="protein sequence ID" value="KAK3582556.1"/>
    <property type="molecule type" value="Genomic_DNA"/>
</dbReference>
<dbReference type="PANTHER" id="PTHR30008">
    <property type="entry name" value="EXODEOXYRIBONUCLEASE 7 LARGE SUBUNIT"/>
    <property type="match status" value="1"/>
</dbReference>
<sequence>MLRERDLRVRPSLDDKILTSWNALAVKAYVDASRSLNRADYLETAINQATFILKNVKHEDDRLSRSFKHGEQAKINGFLDDYAFTIEALIHLYQATFNFVWLQEAERLMEYALSHFYDSKTGMFFYTSDIDAPLIARSIEVMDNVLPSSNSVIAKNLFILGMYFEREYYLETAKSMLRKVQDMAKKGAEYYGNWDMLWAWFASEPNMVAIVGEQCVEMRQAFDEHFLPNVFYLGEIEPRETLPLLKNRFVSNQTLIYVWNLFEDEAVYTVTSLTKAIASAVEENLPKRIKLEGEISNYKHHTSGHIYFTLKDNEAQINAVIWRGVAQLLSISLQDGDKVLTEGYVSFFYQSGRYQIICTAISHVGLGALQREYNLLFEKLSRAGYFDERRKRALPKYAERIGIVTSETGAVLQDMLSIFKRRCPSMELLLYASQVQGSHASTDIVQGIKYFNAERSLSKRVDAIVIARGGGSIEDLWAFNTEIVANTVFHSAIPVVSAVGHEVDFSISDYVADIRAGTPSIAAELLAFNSTELKQDLLARVQFIKIATENRINNVKQYVNDIFMARAFSTPSRKIDLLLQKHSFIAEKIYVLTTNKISHYHSSFSELIKRINLLSFQSTLARGFALVSHKEKNVSKSKQISSGDTILIQFSDGKIQAIVE</sequence>
<reference evidence="7" key="3">
    <citation type="submission" date="2023-05" db="EMBL/GenBank/DDBJ databases">
        <authorList>
            <person name="Smith C.H."/>
        </authorList>
    </citation>
    <scope>NUCLEOTIDE SEQUENCE</scope>
    <source>
        <strain evidence="7">CHS0354</strain>
        <tissue evidence="7">Mantle</tissue>
    </source>
</reference>
<evidence type="ECO:0000313" key="7">
    <source>
        <dbReference type="EMBL" id="KAK3582556.1"/>
    </source>
</evidence>
<keyword evidence="1" id="KW-0963">Cytoplasm</keyword>
<dbReference type="InterPro" id="IPR003753">
    <property type="entry name" value="Exonuc_VII_L"/>
</dbReference>
<dbReference type="InterPro" id="IPR025824">
    <property type="entry name" value="OB-fold_nuc-bd_dom"/>
</dbReference>
<keyword evidence="8" id="KW-1185">Reference proteome</keyword>
<dbReference type="InterPro" id="IPR020579">
    <property type="entry name" value="Exonuc_VII_lsu_C"/>
</dbReference>
<accession>A0AAE0VM12</accession>
<dbReference type="GO" id="GO:0005975">
    <property type="term" value="P:carbohydrate metabolic process"/>
    <property type="evidence" value="ECO:0007669"/>
    <property type="project" value="InterPro"/>
</dbReference>
<dbReference type="GO" id="GO:0009318">
    <property type="term" value="C:exodeoxyribonuclease VII complex"/>
    <property type="evidence" value="ECO:0007669"/>
    <property type="project" value="InterPro"/>
</dbReference>
<dbReference type="HAMAP" id="MF_00378">
    <property type="entry name" value="Exonuc_7_L"/>
    <property type="match status" value="1"/>
</dbReference>
<dbReference type="Gene3D" id="1.50.10.20">
    <property type="match status" value="1"/>
</dbReference>
<evidence type="ECO:0000259" key="6">
    <source>
        <dbReference type="Pfam" id="PF13742"/>
    </source>
</evidence>
<dbReference type="InterPro" id="IPR008928">
    <property type="entry name" value="6-hairpin_glycosidase_sf"/>
</dbReference>
<keyword evidence="3" id="KW-0378">Hydrolase</keyword>
<keyword evidence="2" id="KW-0540">Nuclease</keyword>
<organism evidence="7 8">
    <name type="scientific">Potamilus streckersoni</name>
    <dbReference type="NCBI Taxonomy" id="2493646"/>
    <lineage>
        <taxon>Eukaryota</taxon>
        <taxon>Metazoa</taxon>
        <taxon>Spiralia</taxon>
        <taxon>Lophotrochozoa</taxon>
        <taxon>Mollusca</taxon>
        <taxon>Bivalvia</taxon>
        <taxon>Autobranchia</taxon>
        <taxon>Heteroconchia</taxon>
        <taxon>Palaeoheterodonta</taxon>
        <taxon>Unionida</taxon>
        <taxon>Unionoidea</taxon>
        <taxon>Unionidae</taxon>
        <taxon>Ambleminae</taxon>
        <taxon>Lampsilini</taxon>
        <taxon>Potamilus</taxon>
    </lineage>
</organism>
<feature type="domain" description="OB-fold nucleic acid binding" evidence="6">
    <location>
        <begin position="268"/>
        <end position="361"/>
    </location>
</feature>